<evidence type="ECO:0000256" key="3">
    <source>
        <dbReference type="ARBA" id="ARBA00022723"/>
    </source>
</evidence>
<dbReference type="GO" id="GO:0005737">
    <property type="term" value="C:cytoplasm"/>
    <property type="evidence" value="ECO:0007669"/>
    <property type="project" value="UniProtKB-SubCell"/>
</dbReference>
<comment type="catalytic activity">
    <reaction evidence="1 5">
        <text>a ribonucleoside 5'-phosphate + H2O = a ribonucleoside + phosphate</text>
        <dbReference type="Rhea" id="RHEA:12484"/>
        <dbReference type="ChEBI" id="CHEBI:15377"/>
        <dbReference type="ChEBI" id="CHEBI:18254"/>
        <dbReference type="ChEBI" id="CHEBI:43474"/>
        <dbReference type="ChEBI" id="CHEBI:58043"/>
        <dbReference type="EC" id="3.1.3.5"/>
    </reaction>
</comment>
<dbReference type="PANTHER" id="PTHR30457">
    <property type="entry name" value="5'-NUCLEOTIDASE SURE"/>
    <property type="match status" value="1"/>
</dbReference>
<feature type="binding site" evidence="5">
    <location>
        <position position="100"/>
    </location>
    <ligand>
        <name>a divalent metal cation</name>
        <dbReference type="ChEBI" id="CHEBI:60240"/>
    </ligand>
</feature>
<dbReference type="InterPro" id="IPR030048">
    <property type="entry name" value="SurE"/>
</dbReference>
<dbReference type="NCBIfam" id="TIGR00087">
    <property type="entry name" value="surE"/>
    <property type="match status" value="1"/>
</dbReference>
<keyword evidence="4 5" id="KW-0378">Hydrolase</keyword>
<dbReference type="EC" id="3.1.3.5" evidence="5"/>
<dbReference type="GO" id="GO:0008253">
    <property type="term" value="F:5'-nucleotidase activity"/>
    <property type="evidence" value="ECO:0007669"/>
    <property type="project" value="UniProtKB-UniRule"/>
</dbReference>
<dbReference type="GO" id="GO:0000166">
    <property type="term" value="F:nucleotide binding"/>
    <property type="evidence" value="ECO:0007669"/>
    <property type="project" value="UniProtKB-KW"/>
</dbReference>
<gene>
    <name evidence="5" type="primary">surE</name>
    <name evidence="7" type="ORF">SAMN05444001_10924</name>
</gene>
<feature type="binding site" evidence="5">
    <location>
        <position position="13"/>
    </location>
    <ligand>
        <name>a divalent metal cation</name>
        <dbReference type="ChEBI" id="CHEBI:60240"/>
    </ligand>
</feature>
<dbReference type="SUPFAM" id="SSF64167">
    <property type="entry name" value="SurE-like"/>
    <property type="match status" value="1"/>
</dbReference>
<comment type="caution">
    <text evidence="7">The sequence shown here is derived from an EMBL/GenBank/DDBJ whole genome shotgun (WGS) entry which is preliminary data.</text>
</comment>
<keyword evidence="3 5" id="KW-0479">Metal-binding</keyword>
<comment type="similarity">
    <text evidence="2 5">Belongs to the SurE nucleotidase family.</text>
</comment>
<comment type="subcellular location">
    <subcellularLocation>
        <location evidence="5">Cytoplasm</location>
    </subcellularLocation>
</comment>
<keyword evidence="5" id="KW-0963">Cytoplasm</keyword>
<sequence>MTKERPLILITNDDGVLAKGINELIVCLRDLGDIIVFAPDGPRSGMASAITSLVPIKYTLLKEEEGLTIYSCSGTPVDCIKLSINEILDRKPDLLVSGINHGGNMAICVNYSGTMGAAAEGCIFDVPSIGVSLLDHAADADFSESCRLARMLARRVLKEGLPHGIYLNLNVPKTSHVLGLKVCRQADGRWIKEFKRSEDASGNPVYWLTGEFKSNQPIHPDNDMLALNSGYASLVPCKIDVTDYDFISTLNNWKL</sequence>
<evidence type="ECO:0000256" key="4">
    <source>
        <dbReference type="ARBA" id="ARBA00022801"/>
    </source>
</evidence>
<dbReference type="InterPro" id="IPR036523">
    <property type="entry name" value="SurE-like_sf"/>
</dbReference>
<feature type="binding site" evidence="5">
    <location>
        <position position="14"/>
    </location>
    <ligand>
        <name>a divalent metal cation</name>
        <dbReference type="ChEBI" id="CHEBI:60240"/>
    </ligand>
</feature>
<comment type="cofactor">
    <cofactor evidence="5">
        <name>a divalent metal cation</name>
        <dbReference type="ChEBI" id="CHEBI:60240"/>
    </cofactor>
    <text evidence="5">Binds 1 divalent metal cation per subunit.</text>
</comment>
<dbReference type="InterPro" id="IPR002828">
    <property type="entry name" value="SurE-like_Pase/nucleotidase"/>
</dbReference>
<dbReference type="GO" id="GO:0046872">
    <property type="term" value="F:metal ion binding"/>
    <property type="evidence" value="ECO:0007669"/>
    <property type="project" value="UniProtKB-UniRule"/>
</dbReference>
<dbReference type="HAMAP" id="MF_00060">
    <property type="entry name" value="SurE"/>
    <property type="match status" value="1"/>
</dbReference>
<evidence type="ECO:0000256" key="5">
    <source>
        <dbReference type="HAMAP-Rule" id="MF_00060"/>
    </source>
</evidence>
<evidence type="ECO:0000256" key="1">
    <source>
        <dbReference type="ARBA" id="ARBA00000815"/>
    </source>
</evidence>
<dbReference type="EMBL" id="FNVS01000009">
    <property type="protein sequence ID" value="SEF89569.1"/>
    <property type="molecule type" value="Genomic_DNA"/>
</dbReference>
<reference evidence="7 8" key="1">
    <citation type="submission" date="2016-10" db="EMBL/GenBank/DDBJ databases">
        <authorList>
            <person name="Varghese N."/>
            <person name="Submissions S."/>
        </authorList>
    </citation>
    <scope>NUCLEOTIDE SEQUENCE [LARGE SCALE GENOMIC DNA]</scope>
    <source>
        <strain evidence="7 8">DSM 29073</strain>
    </source>
</reference>
<accession>A0A8G2BWI5</accession>
<dbReference type="PANTHER" id="PTHR30457:SF0">
    <property type="entry name" value="PHOSPHATASE, PUTATIVE (AFU_ORTHOLOGUE AFUA_4G01070)-RELATED"/>
    <property type="match status" value="1"/>
</dbReference>
<dbReference type="NCBIfam" id="NF001492">
    <property type="entry name" value="PRK00346.2-2"/>
    <property type="match status" value="1"/>
</dbReference>
<organism evidence="7 8">
    <name type="scientific">Parabacteroides chinchillae</name>
    <dbReference type="NCBI Taxonomy" id="871327"/>
    <lineage>
        <taxon>Bacteria</taxon>
        <taxon>Pseudomonadati</taxon>
        <taxon>Bacteroidota</taxon>
        <taxon>Bacteroidia</taxon>
        <taxon>Bacteroidales</taxon>
        <taxon>Tannerellaceae</taxon>
        <taxon>Parabacteroides</taxon>
    </lineage>
</organism>
<protein>
    <recommendedName>
        <fullName evidence="5">5'-nucleotidase SurE</fullName>
        <ecNumber evidence="5">3.1.3.5</ecNumber>
    </recommendedName>
    <alternativeName>
        <fullName evidence="5">Nucleoside 5'-monophosphate phosphohydrolase</fullName>
    </alternativeName>
</protein>
<evidence type="ECO:0000256" key="2">
    <source>
        <dbReference type="ARBA" id="ARBA00011062"/>
    </source>
</evidence>
<feature type="domain" description="Survival protein SurE-like phosphatase/nucleotidase" evidence="6">
    <location>
        <begin position="8"/>
        <end position="190"/>
    </location>
</feature>
<comment type="function">
    <text evidence="5">Nucleotidase that shows phosphatase activity on nucleoside 5'-monophosphates.</text>
</comment>
<name>A0A8G2BWI5_9BACT</name>
<feature type="binding site" evidence="5">
    <location>
        <position position="44"/>
    </location>
    <ligand>
        <name>a divalent metal cation</name>
        <dbReference type="ChEBI" id="CHEBI:60240"/>
    </ligand>
</feature>
<dbReference type="Proteomes" id="UP000236725">
    <property type="component" value="Unassembled WGS sequence"/>
</dbReference>
<evidence type="ECO:0000313" key="7">
    <source>
        <dbReference type="EMBL" id="SEF89569.1"/>
    </source>
</evidence>
<dbReference type="AlphaFoldDB" id="A0A8G2BWI5"/>
<dbReference type="RefSeq" id="WP_103983387.1">
    <property type="nucleotide sequence ID" value="NZ_FNVS01000009.1"/>
</dbReference>
<dbReference type="Pfam" id="PF01975">
    <property type="entry name" value="SurE"/>
    <property type="match status" value="1"/>
</dbReference>
<keyword evidence="8" id="KW-1185">Reference proteome</keyword>
<keyword evidence="5" id="KW-0547">Nucleotide-binding</keyword>
<proteinExistence type="inferred from homology"/>
<evidence type="ECO:0000313" key="8">
    <source>
        <dbReference type="Proteomes" id="UP000236725"/>
    </source>
</evidence>
<evidence type="ECO:0000259" key="6">
    <source>
        <dbReference type="Pfam" id="PF01975"/>
    </source>
</evidence>
<dbReference type="Gene3D" id="3.40.1210.10">
    <property type="entry name" value="Survival protein SurE-like phosphatase/nucleotidase"/>
    <property type="match status" value="1"/>
</dbReference>